<dbReference type="InterPro" id="IPR001789">
    <property type="entry name" value="Sig_transdc_resp-reg_receiver"/>
</dbReference>
<dbReference type="AlphaFoldDB" id="A0A166W7L1"/>
<dbReference type="InterPro" id="IPR011006">
    <property type="entry name" value="CheY-like_superfamily"/>
</dbReference>
<keyword evidence="1 2" id="KW-0597">Phosphoprotein</keyword>
<feature type="modified residue" description="4-aspartylphosphate" evidence="2">
    <location>
        <position position="60"/>
    </location>
</feature>
<dbReference type="PROSITE" id="PS50110">
    <property type="entry name" value="RESPONSE_REGULATORY"/>
    <property type="match status" value="1"/>
</dbReference>
<dbReference type="SUPFAM" id="SSF52172">
    <property type="entry name" value="CheY-like"/>
    <property type="match status" value="1"/>
</dbReference>
<sequence>MIRKALKILIIDDDKLMLRALSKAVSRSFSVDEVVTLNDPLLVESYLSDNGPTYDLIISDYQMPDLNGKDVLNIAKHYSPKSIRIMMSGNIGELYQIKDDIPANHFLKKPFDKNELLLLSELITRTNKIDWNEEQVINLGMLPYFPTPSANTISLIEEIHSLTQGVEPQLESQINKAIDILNCENGNSFQDLPNTIKRYISIAYFISLELIHVIGVSRQNEAMNCYLTWSSQAYCVAKQRDTDEKTCEQIFVMVFIGYIDFLINEYFALKADNDFFKPLDLSSKFLLLWGVSEHLISERARLISVSENNNVQDLIVRLFIRLTPNNKAISISSITPQQMSRPNFFDVLEDMRARRLVLEEA</sequence>
<evidence type="ECO:0000256" key="2">
    <source>
        <dbReference type="PROSITE-ProRule" id="PRU00169"/>
    </source>
</evidence>
<dbReference type="EMBL" id="AUYB01000110">
    <property type="protein sequence ID" value="KZN35906.1"/>
    <property type="molecule type" value="Genomic_DNA"/>
</dbReference>
<dbReference type="InterPro" id="IPR050595">
    <property type="entry name" value="Bact_response_regulator"/>
</dbReference>
<protein>
    <recommendedName>
        <fullName evidence="3">Response regulatory domain-containing protein</fullName>
    </recommendedName>
</protein>
<dbReference type="PATRIC" id="fig|1365250.3.peg.3194"/>
<feature type="domain" description="Response regulatory" evidence="3">
    <location>
        <begin position="7"/>
        <end position="124"/>
    </location>
</feature>
<evidence type="ECO:0000256" key="1">
    <source>
        <dbReference type="ARBA" id="ARBA00022553"/>
    </source>
</evidence>
<dbReference type="GO" id="GO:0000160">
    <property type="term" value="P:phosphorelay signal transduction system"/>
    <property type="evidence" value="ECO:0007669"/>
    <property type="project" value="InterPro"/>
</dbReference>
<evidence type="ECO:0000259" key="3">
    <source>
        <dbReference type="PROSITE" id="PS50110"/>
    </source>
</evidence>
<accession>A0A166W7L1</accession>
<organism evidence="4 5">
    <name type="scientific">Pseudoalteromonas luteoviolacea DSM 6061</name>
    <dbReference type="NCBI Taxonomy" id="1365250"/>
    <lineage>
        <taxon>Bacteria</taxon>
        <taxon>Pseudomonadati</taxon>
        <taxon>Pseudomonadota</taxon>
        <taxon>Gammaproteobacteria</taxon>
        <taxon>Alteromonadales</taxon>
        <taxon>Pseudoalteromonadaceae</taxon>
        <taxon>Pseudoalteromonas</taxon>
    </lineage>
</organism>
<keyword evidence="5" id="KW-1185">Reference proteome</keyword>
<dbReference type="Proteomes" id="UP000076643">
    <property type="component" value="Unassembled WGS sequence"/>
</dbReference>
<dbReference type="RefSeq" id="WP_063358199.1">
    <property type="nucleotide sequence ID" value="NZ_AQHB01000049.1"/>
</dbReference>
<proteinExistence type="predicted"/>
<dbReference type="Pfam" id="PF00072">
    <property type="entry name" value="Response_reg"/>
    <property type="match status" value="1"/>
</dbReference>
<dbReference type="Gene3D" id="3.40.50.2300">
    <property type="match status" value="1"/>
</dbReference>
<comment type="caution">
    <text evidence="4">The sequence shown here is derived from an EMBL/GenBank/DDBJ whole genome shotgun (WGS) entry which is preliminary data.</text>
</comment>
<name>A0A166W7L1_9GAMM</name>
<evidence type="ECO:0000313" key="4">
    <source>
        <dbReference type="EMBL" id="KZN35906.1"/>
    </source>
</evidence>
<evidence type="ECO:0000313" key="5">
    <source>
        <dbReference type="Proteomes" id="UP000076643"/>
    </source>
</evidence>
<dbReference type="PANTHER" id="PTHR44591:SF3">
    <property type="entry name" value="RESPONSE REGULATORY DOMAIN-CONTAINING PROTEIN"/>
    <property type="match status" value="1"/>
</dbReference>
<dbReference type="SMART" id="SM00448">
    <property type="entry name" value="REC"/>
    <property type="match status" value="1"/>
</dbReference>
<gene>
    <name evidence="4" type="ORF">N475_17990</name>
</gene>
<reference evidence="4 5" key="1">
    <citation type="submission" date="2013-07" db="EMBL/GenBank/DDBJ databases">
        <title>Comparative Genomic and Metabolomic Analysis of Twelve Strains of Pseudoalteromonas luteoviolacea.</title>
        <authorList>
            <person name="Vynne N.G."/>
            <person name="Mansson M."/>
            <person name="Gram L."/>
        </authorList>
    </citation>
    <scope>NUCLEOTIDE SEQUENCE [LARGE SCALE GENOMIC DNA]</scope>
    <source>
        <strain evidence="4 5">DSM 6061</strain>
    </source>
</reference>
<dbReference type="PANTHER" id="PTHR44591">
    <property type="entry name" value="STRESS RESPONSE REGULATOR PROTEIN 1"/>
    <property type="match status" value="1"/>
</dbReference>